<name>A0A7K1GRJ7_9FLAO</name>
<proteinExistence type="predicted"/>
<organism evidence="2 3">
    <name type="scientific">Myroides pelagicus</name>
    <dbReference type="NCBI Taxonomy" id="270914"/>
    <lineage>
        <taxon>Bacteria</taxon>
        <taxon>Pseudomonadati</taxon>
        <taxon>Bacteroidota</taxon>
        <taxon>Flavobacteriia</taxon>
        <taxon>Flavobacteriales</taxon>
        <taxon>Flavobacteriaceae</taxon>
        <taxon>Myroides</taxon>
    </lineage>
</organism>
<dbReference type="GO" id="GO:0000156">
    <property type="term" value="F:phosphorelay response regulator activity"/>
    <property type="evidence" value="ECO:0007669"/>
    <property type="project" value="InterPro"/>
</dbReference>
<evidence type="ECO:0000313" key="2">
    <source>
        <dbReference type="EMBL" id="MTH31009.1"/>
    </source>
</evidence>
<dbReference type="GO" id="GO:0003677">
    <property type="term" value="F:DNA binding"/>
    <property type="evidence" value="ECO:0007669"/>
    <property type="project" value="UniProtKB-KW"/>
</dbReference>
<reference evidence="2 3" key="1">
    <citation type="journal article" date="2006" name="Int. J. Syst. Evol. Microbiol.">
        <title>Myroides pelagicus sp. nov., isolated from seawater in Thailand.</title>
        <authorList>
            <person name="Yoon J."/>
            <person name="Maneerat S."/>
            <person name="Kawai F."/>
            <person name="Yokota A."/>
        </authorList>
    </citation>
    <scope>NUCLEOTIDE SEQUENCE [LARGE SCALE GENOMIC DNA]</scope>
    <source>
        <strain evidence="2 3">SM1T</strain>
    </source>
</reference>
<accession>A0A7K1GRJ7</accession>
<dbReference type="PANTHER" id="PTHR37299">
    <property type="entry name" value="TRANSCRIPTIONAL REGULATOR-RELATED"/>
    <property type="match status" value="1"/>
</dbReference>
<comment type="caution">
    <text evidence="2">The sequence shown here is derived from an EMBL/GenBank/DDBJ whole genome shotgun (WGS) entry which is preliminary data.</text>
</comment>
<dbReference type="OrthoDB" id="2168082at2"/>
<dbReference type="Pfam" id="PF04397">
    <property type="entry name" value="LytTR"/>
    <property type="match status" value="1"/>
</dbReference>
<dbReference type="PROSITE" id="PS50930">
    <property type="entry name" value="HTH_LYTTR"/>
    <property type="match status" value="1"/>
</dbReference>
<protein>
    <submittedName>
        <fullName evidence="2">DNA-binding response regulator</fullName>
    </submittedName>
</protein>
<feature type="domain" description="HTH LytTR-type" evidence="1">
    <location>
        <begin position="109"/>
        <end position="210"/>
    </location>
</feature>
<dbReference type="InterPro" id="IPR007492">
    <property type="entry name" value="LytTR_DNA-bd_dom"/>
</dbReference>
<evidence type="ECO:0000313" key="3">
    <source>
        <dbReference type="Proteomes" id="UP000488936"/>
    </source>
</evidence>
<keyword evidence="2" id="KW-0238">DNA-binding</keyword>
<dbReference type="EMBL" id="WMJY01000057">
    <property type="protein sequence ID" value="MTH31009.1"/>
    <property type="molecule type" value="Genomic_DNA"/>
</dbReference>
<dbReference type="AlphaFoldDB" id="A0A7K1GRJ7"/>
<sequence length="214" mass="24769">MKVFFHYTCVGTFCFDDDIANEIMGLHPHLVLILKNKTDSNISLQIIGECLTYLKTSPYFVLLSDTDSFALEAIQNGVSDYLTKINTHSLGMSLAKFEARSSLVPPKTICIKSYSDYHFINYNDLVYLKADNNTTDFKLYNNKIVTAYKTLKYFEQNLPSNFVRIHKSYIVNVSYISRIHFSKNKCYLNFNEQIPFSSTYRERVERILASMAHV</sequence>
<dbReference type="PANTHER" id="PTHR37299:SF1">
    <property type="entry name" value="STAGE 0 SPORULATION PROTEIN A HOMOLOG"/>
    <property type="match status" value="1"/>
</dbReference>
<evidence type="ECO:0000259" key="1">
    <source>
        <dbReference type="PROSITE" id="PS50930"/>
    </source>
</evidence>
<dbReference type="SMART" id="SM00850">
    <property type="entry name" value="LytTR"/>
    <property type="match status" value="1"/>
</dbReference>
<keyword evidence="3" id="KW-1185">Reference proteome</keyword>
<gene>
    <name evidence="2" type="ORF">GJV77_14140</name>
</gene>
<dbReference type="RefSeq" id="WP_155036975.1">
    <property type="nucleotide sequence ID" value="NZ_JBHTIG010000063.1"/>
</dbReference>
<dbReference type="InterPro" id="IPR046947">
    <property type="entry name" value="LytR-like"/>
</dbReference>
<dbReference type="Gene3D" id="2.40.50.1020">
    <property type="entry name" value="LytTr DNA-binding domain"/>
    <property type="match status" value="1"/>
</dbReference>
<dbReference type="Proteomes" id="UP000488936">
    <property type="component" value="Unassembled WGS sequence"/>
</dbReference>